<feature type="signal peptide" evidence="1">
    <location>
        <begin position="1"/>
        <end position="20"/>
    </location>
</feature>
<evidence type="ECO:0000256" key="1">
    <source>
        <dbReference type="SAM" id="SignalP"/>
    </source>
</evidence>
<gene>
    <name evidence="2" type="ORF">BFP71_07545</name>
</gene>
<proteinExistence type="predicted"/>
<evidence type="ECO:0000313" key="3">
    <source>
        <dbReference type="Proteomes" id="UP000095552"/>
    </source>
</evidence>
<dbReference type="RefSeq" id="WP_069834876.1">
    <property type="nucleotide sequence ID" value="NZ_MDGQ01000004.1"/>
</dbReference>
<dbReference type="OrthoDB" id="9853540at2"/>
<comment type="caution">
    <text evidence="2">The sequence shown here is derived from an EMBL/GenBank/DDBJ whole genome shotgun (WGS) entry which is preliminary data.</text>
</comment>
<dbReference type="Proteomes" id="UP000095552">
    <property type="component" value="Unassembled WGS sequence"/>
</dbReference>
<evidence type="ECO:0000313" key="2">
    <source>
        <dbReference type="EMBL" id="OEK05957.1"/>
    </source>
</evidence>
<keyword evidence="3" id="KW-1185">Reference proteome</keyword>
<keyword evidence="1" id="KW-0732">Signal</keyword>
<organism evidence="2 3">
    <name type="scientific">Roseivirga misakiensis</name>
    <dbReference type="NCBI Taxonomy" id="1563681"/>
    <lineage>
        <taxon>Bacteria</taxon>
        <taxon>Pseudomonadati</taxon>
        <taxon>Bacteroidota</taxon>
        <taxon>Cytophagia</taxon>
        <taxon>Cytophagales</taxon>
        <taxon>Roseivirgaceae</taxon>
        <taxon>Roseivirga</taxon>
    </lineage>
</organism>
<protein>
    <recommendedName>
        <fullName evidence="4">Lipocalin-like domain-containing protein</fullName>
    </recommendedName>
</protein>
<reference evidence="2 3" key="1">
    <citation type="submission" date="2016-08" db="EMBL/GenBank/DDBJ databases">
        <title>Draft genome of Fabibacter sp. strain SK-8.</title>
        <authorList>
            <person name="Wong S.-K."/>
            <person name="Hamasaki K."/>
            <person name="Yoshizawa S."/>
        </authorList>
    </citation>
    <scope>NUCLEOTIDE SEQUENCE [LARGE SCALE GENOMIC DNA]</scope>
    <source>
        <strain evidence="2 3">SK-8</strain>
    </source>
</reference>
<name>A0A1E5T3V7_9BACT</name>
<dbReference type="EMBL" id="MDGQ01000004">
    <property type="protein sequence ID" value="OEK05957.1"/>
    <property type="molecule type" value="Genomic_DNA"/>
</dbReference>
<dbReference type="STRING" id="1563681.BFP71_07545"/>
<feature type="chain" id="PRO_5009185905" description="Lipocalin-like domain-containing protein" evidence="1">
    <location>
        <begin position="21"/>
        <end position="151"/>
    </location>
</feature>
<dbReference type="AlphaFoldDB" id="A0A1E5T3V7"/>
<sequence length="151" mass="16947">MRRIKLLAALIALALMNSCASSKNDEPLYFKDGIANLEGMWVLSGENPSELDVILDLALNGNSVDIKAWGKNVKSNNVVRYKDQILISYTTTSGDKFSILGQLENNNQMRISRTSEELNSFMPIGQLGEKVYRLTRIKEGRRLVVKNTPQQ</sequence>
<evidence type="ECO:0008006" key="4">
    <source>
        <dbReference type="Google" id="ProtNLM"/>
    </source>
</evidence>
<accession>A0A1E5T3V7</accession>